<evidence type="ECO:0000313" key="3">
    <source>
        <dbReference type="Proteomes" id="UP000232229"/>
    </source>
</evidence>
<dbReference type="KEGG" id="mchc:CK556_00045"/>
<sequence>MRLSYFFPFKHTGLPFVFFEEANKKFLKHNIYISAFVDSSIGNMTPAINQKELPTLEIQRKIPIDAQAKYYFIQIK</sequence>
<dbReference type="InterPro" id="IPR013785">
    <property type="entry name" value="Aldolase_TIM"/>
</dbReference>
<proteinExistence type="predicted"/>
<dbReference type="EMBL" id="CP023173">
    <property type="protein sequence ID" value="ASZ08762.1"/>
    <property type="molecule type" value="Genomic_DNA"/>
</dbReference>
<feature type="domain" description="6-phospho-N-acetylmuramidase N-terminal" evidence="1">
    <location>
        <begin position="6"/>
        <end position="72"/>
    </location>
</feature>
<dbReference type="Gene3D" id="3.20.20.70">
    <property type="entry name" value="Aldolase class I"/>
    <property type="match status" value="1"/>
</dbReference>
<gene>
    <name evidence="2" type="ORF">CK556_00045</name>
</gene>
<dbReference type="Pfam" id="PF19200">
    <property type="entry name" value="MupG_N"/>
    <property type="match status" value="1"/>
</dbReference>
<dbReference type="InterPro" id="IPR017853">
    <property type="entry name" value="GH"/>
</dbReference>
<reference evidence="2 3" key="1">
    <citation type="submission" date="2017-08" db="EMBL/GenBank/DDBJ databases">
        <title>Complete Genome Sequence of Mesoplasma chauliocola.</title>
        <authorList>
            <person name="Knight T.F.Jr."/>
            <person name="Citino T."/>
        </authorList>
    </citation>
    <scope>NUCLEOTIDE SEQUENCE [LARGE SCALE GENOMIC DNA]</scope>
    <source>
        <strain evidence="2 3">CHPA-2</strain>
    </source>
</reference>
<dbReference type="SUPFAM" id="SSF51445">
    <property type="entry name" value="(Trans)glycosidases"/>
    <property type="match status" value="1"/>
</dbReference>
<dbReference type="STRING" id="1336232.GCA_000518825_00796"/>
<name>A0A249SMD4_9MOLU</name>
<dbReference type="InterPro" id="IPR043797">
    <property type="entry name" value="MupG_N"/>
</dbReference>
<protein>
    <recommendedName>
        <fullName evidence="1">6-phospho-N-acetylmuramidase N-terminal domain-containing protein</fullName>
    </recommendedName>
</protein>
<organism evidence="2 3">
    <name type="scientific">Mesoplasma chauliocola</name>
    <dbReference type="NCBI Taxonomy" id="216427"/>
    <lineage>
        <taxon>Bacteria</taxon>
        <taxon>Bacillati</taxon>
        <taxon>Mycoplasmatota</taxon>
        <taxon>Mollicutes</taxon>
        <taxon>Entomoplasmatales</taxon>
        <taxon>Entomoplasmataceae</taxon>
        <taxon>Mesoplasma</taxon>
    </lineage>
</organism>
<dbReference type="AlphaFoldDB" id="A0A249SMD4"/>
<accession>A0A249SMD4</accession>
<evidence type="ECO:0000313" key="2">
    <source>
        <dbReference type="EMBL" id="ASZ08762.1"/>
    </source>
</evidence>
<keyword evidence="3" id="KW-1185">Reference proteome</keyword>
<dbReference type="Proteomes" id="UP000232229">
    <property type="component" value="Chromosome"/>
</dbReference>
<evidence type="ECO:0000259" key="1">
    <source>
        <dbReference type="Pfam" id="PF19200"/>
    </source>
</evidence>